<dbReference type="Gene3D" id="1.10.1660.10">
    <property type="match status" value="1"/>
</dbReference>
<feature type="coiled-coil region" evidence="4">
    <location>
        <begin position="98"/>
        <end position="125"/>
    </location>
</feature>
<keyword evidence="2" id="KW-0238">DNA-binding</keyword>
<keyword evidence="3" id="KW-0804">Transcription</keyword>
<dbReference type="PANTHER" id="PTHR30204:SF94">
    <property type="entry name" value="HEAVY METAL-DEPENDENT TRANSCRIPTIONAL REGULATOR HI_0293-RELATED"/>
    <property type="match status" value="1"/>
</dbReference>
<reference evidence="6" key="1">
    <citation type="submission" date="2021-04" db="EMBL/GenBank/DDBJ databases">
        <authorList>
            <person name="Hartkoorn R.C."/>
            <person name="Beaudoing E."/>
            <person name="Hot D."/>
        </authorList>
    </citation>
    <scope>NUCLEOTIDE SEQUENCE</scope>
    <source>
        <strain evidence="6">NRRL B-16292</strain>
    </source>
</reference>
<dbReference type="InterPro" id="IPR047057">
    <property type="entry name" value="MerR_fam"/>
</dbReference>
<keyword evidence="1" id="KW-0805">Transcription regulation</keyword>
<keyword evidence="7" id="KW-1185">Reference proteome</keyword>
<evidence type="ECO:0000256" key="1">
    <source>
        <dbReference type="ARBA" id="ARBA00023015"/>
    </source>
</evidence>
<sequence>MPDGRIMRIGELAAQIGASPRALRHYEQQGLLASSRGHNGYRFYDSGAVTRAANIKALIDVGLTSEDIRQHIENGCLDEPLDEVPHCDGELAPIRARLDTLDGLIAQLEAVRDRLREHARAVEASLNPTRQD</sequence>
<dbReference type="InterPro" id="IPR000551">
    <property type="entry name" value="MerR-type_HTH_dom"/>
</dbReference>
<dbReference type="SUPFAM" id="SSF46955">
    <property type="entry name" value="Putative DNA-binding domain"/>
    <property type="match status" value="1"/>
</dbReference>
<dbReference type="Proteomes" id="UP001059617">
    <property type="component" value="Chromosome"/>
</dbReference>
<evidence type="ECO:0000313" key="6">
    <source>
        <dbReference type="EMBL" id="UWP80051.1"/>
    </source>
</evidence>
<dbReference type="SMART" id="SM00422">
    <property type="entry name" value="HTH_MERR"/>
    <property type="match status" value="1"/>
</dbReference>
<evidence type="ECO:0000256" key="4">
    <source>
        <dbReference type="SAM" id="Coils"/>
    </source>
</evidence>
<evidence type="ECO:0000256" key="2">
    <source>
        <dbReference type="ARBA" id="ARBA00023125"/>
    </source>
</evidence>
<dbReference type="Pfam" id="PF13411">
    <property type="entry name" value="MerR_1"/>
    <property type="match status" value="1"/>
</dbReference>
<evidence type="ECO:0000256" key="3">
    <source>
        <dbReference type="ARBA" id="ARBA00023163"/>
    </source>
</evidence>
<feature type="domain" description="HTH merR-type" evidence="5">
    <location>
        <begin position="6"/>
        <end position="74"/>
    </location>
</feature>
<proteinExistence type="predicted"/>
<dbReference type="PROSITE" id="PS50937">
    <property type="entry name" value="HTH_MERR_2"/>
    <property type="match status" value="1"/>
</dbReference>
<dbReference type="InterPro" id="IPR009061">
    <property type="entry name" value="DNA-bd_dom_put_sf"/>
</dbReference>
<evidence type="ECO:0000313" key="7">
    <source>
        <dbReference type="Proteomes" id="UP001059617"/>
    </source>
</evidence>
<gene>
    <name evidence="6" type="ORF">Dfulv_33475</name>
</gene>
<dbReference type="RefSeq" id="WP_259857809.1">
    <property type="nucleotide sequence ID" value="NZ_BAAAST010000016.1"/>
</dbReference>
<evidence type="ECO:0000259" key="5">
    <source>
        <dbReference type="PROSITE" id="PS50937"/>
    </source>
</evidence>
<dbReference type="PRINTS" id="PR00040">
    <property type="entry name" value="HTHMERR"/>
</dbReference>
<dbReference type="PANTHER" id="PTHR30204">
    <property type="entry name" value="REDOX-CYCLING DRUG-SENSING TRANSCRIPTIONAL ACTIVATOR SOXR"/>
    <property type="match status" value="1"/>
</dbReference>
<protein>
    <submittedName>
        <fullName evidence="6">MerR family transcriptional regulator</fullName>
    </submittedName>
</protein>
<accession>A0ABY5VW85</accession>
<keyword evidence="4" id="KW-0175">Coiled coil</keyword>
<name>A0ABY5VW85_9ACTN</name>
<reference evidence="6" key="2">
    <citation type="submission" date="2022-09" db="EMBL/GenBank/DDBJ databases">
        <title>Biosynthetic gene clusters of Dactylosporangioum fulvum.</title>
        <authorList>
            <person name="Caradec T."/>
        </authorList>
    </citation>
    <scope>NUCLEOTIDE SEQUENCE</scope>
    <source>
        <strain evidence="6">NRRL B-16292</strain>
    </source>
</reference>
<organism evidence="6 7">
    <name type="scientific">Dactylosporangium fulvum</name>
    <dbReference type="NCBI Taxonomy" id="53359"/>
    <lineage>
        <taxon>Bacteria</taxon>
        <taxon>Bacillati</taxon>
        <taxon>Actinomycetota</taxon>
        <taxon>Actinomycetes</taxon>
        <taxon>Micromonosporales</taxon>
        <taxon>Micromonosporaceae</taxon>
        <taxon>Dactylosporangium</taxon>
    </lineage>
</organism>
<dbReference type="EMBL" id="CP073720">
    <property type="protein sequence ID" value="UWP80051.1"/>
    <property type="molecule type" value="Genomic_DNA"/>
</dbReference>